<dbReference type="SUPFAM" id="SSF55486">
    <property type="entry name" value="Metalloproteases ('zincins'), catalytic domain"/>
    <property type="match status" value="1"/>
</dbReference>
<keyword evidence="2" id="KW-1185">Reference proteome</keyword>
<proteinExistence type="predicted"/>
<dbReference type="PANTHER" id="PTHR39420:SF2">
    <property type="entry name" value="HYDROLASE"/>
    <property type="match status" value="1"/>
</dbReference>
<sequence length="448" mass="48505">MEPEAENPLEQLLRAILGPEGAAEAARQIEAQGFDPSQMVGAFGPGAMMSLKHLFSTDSGPVNWQIATEISHQQAFQSGDPTLSAAQAARVKQALTVADLWLDPITDFVNPGATREAWTRVQWVDGTLPGWKQVIEPVASNGSRALTEAISSEFDSSDYGMPPEMAGMAASIQQAMPRMSAMVFGSQVGQALGAMSQTALGSSDSGIPMLEGETSALVLANVDAFGEGLDVPSDEVLQYVAVRECAHGRLFASVPWLRTDLLQALQKYSSEIALDISAIEETARNIDPSDPSSFQEVVATDVFAAEPTEDQQRALARLETMLALVEGWVEVVTHLACAPYLPHADQLREMMRRRRIVGSPGEQLLAQLVGLHLRPRAARDAAKLFTLAEKQRDELWAHPDHLPTAEQLSDVEAFLHSSQSDDSDDMDDELRKLLDGTLGWADGLEPPQ</sequence>
<dbReference type="RefSeq" id="WP_154546372.1">
    <property type="nucleotide sequence ID" value="NZ_VULO01000014.1"/>
</dbReference>
<dbReference type="GO" id="GO:0006508">
    <property type="term" value="P:proteolysis"/>
    <property type="evidence" value="ECO:0007669"/>
    <property type="project" value="UniProtKB-KW"/>
</dbReference>
<dbReference type="NCBIfam" id="TIGR03624">
    <property type="entry name" value="putative hydrolase"/>
    <property type="match status" value="1"/>
</dbReference>
<dbReference type="EMBL" id="VULO01000014">
    <property type="protein sequence ID" value="MSS85269.1"/>
    <property type="molecule type" value="Genomic_DNA"/>
</dbReference>
<gene>
    <name evidence="1" type="ORF">FYJ24_10980</name>
</gene>
<dbReference type="GO" id="GO:0008237">
    <property type="term" value="F:metallopeptidase activity"/>
    <property type="evidence" value="ECO:0007669"/>
    <property type="project" value="UniProtKB-KW"/>
</dbReference>
<keyword evidence="1" id="KW-0645">Protease</keyword>
<comment type="caution">
    <text evidence="1">The sequence shown here is derived from an EMBL/GenBank/DDBJ whole genome shotgun (WGS) entry which is preliminary data.</text>
</comment>
<accession>A0A6N7VU15</accession>
<dbReference type="PANTHER" id="PTHR39420">
    <property type="match status" value="1"/>
</dbReference>
<dbReference type="InterPro" id="IPR042271">
    <property type="entry name" value="Zinicin_2_N"/>
</dbReference>
<dbReference type="Pfam" id="PF10103">
    <property type="entry name" value="Zincin_2"/>
    <property type="match status" value="1"/>
</dbReference>
<evidence type="ECO:0000313" key="1">
    <source>
        <dbReference type="EMBL" id="MSS85269.1"/>
    </source>
</evidence>
<reference evidence="1 2" key="1">
    <citation type="submission" date="2019-08" db="EMBL/GenBank/DDBJ databases">
        <title>In-depth cultivation of the pig gut microbiome towards novel bacterial diversity and tailored functional studies.</title>
        <authorList>
            <person name="Wylensek D."/>
            <person name="Hitch T.C.A."/>
            <person name="Clavel T."/>
        </authorList>
    </citation>
    <scope>NUCLEOTIDE SEQUENCE [LARGE SCALE GENOMIC DNA]</scope>
    <source>
        <strain evidence="1 2">WB03_NA08</strain>
    </source>
</reference>
<keyword evidence="1" id="KW-0482">Metalloprotease</keyword>
<keyword evidence="1" id="KW-0378">Hydrolase</keyword>
<organism evidence="1 2">
    <name type="scientific">Scrofimicrobium canadense</name>
    <dbReference type="NCBI Taxonomy" id="2652290"/>
    <lineage>
        <taxon>Bacteria</taxon>
        <taxon>Bacillati</taxon>
        <taxon>Actinomycetota</taxon>
        <taxon>Actinomycetes</taxon>
        <taxon>Actinomycetales</taxon>
        <taxon>Actinomycetaceae</taxon>
        <taxon>Scrofimicrobium</taxon>
    </lineage>
</organism>
<dbReference type="InterPro" id="IPR018766">
    <property type="entry name" value="Zinicin_2"/>
</dbReference>
<protein>
    <submittedName>
        <fullName evidence="1">Zinc-dependent metalloprotease</fullName>
    </submittedName>
</protein>
<dbReference type="Gene3D" id="1.20.150.30">
    <property type="entry name" value="Zincin-like metallopeptidase, N-terminal domain"/>
    <property type="match status" value="1"/>
</dbReference>
<name>A0A6N7VU15_9ACTO</name>
<evidence type="ECO:0000313" key="2">
    <source>
        <dbReference type="Proteomes" id="UP000470875"/>
    </source>
</evidence>
<dbReference type="Proteomes" id="UP000470875">
    <property type="component" value="Unassembled WGS sequence"/>
</dbReference>
<dbReference type="AlphaFoldDB" id="A0A6N7VU15"/>